<dbReference type="Proteomes" id="UP000030664">
    <property type="component" value="Unassembled WGS sequence"/>
</dbReference>
<keyword evidence="9" id="KW-0460">Magnesium</keyword>
<keyword evidence="9" id="KW-0963">Cytoplasm</keyword>
<comment type="subcellular location">
    <subcellularLocation>
        <location evidence="9">Cytoplasm</location>
    </subcellularLocation>
</comment>
<evidence type="ECO:0000256" key="7">
    <source>
        <dbReference type="ARBA" id="ARBA00022801"/>
    </source>
</evidence>
<dbReference type="Pfam" id="PF14622">
    <property type="entry name" value="Ribonucleas_3_3"/>
    <property type="match status" value="1"/>
</dbReference>
<evidence type="ECO:0000259" key="11">
    <source>
        <dbReference type="PROSITE" id="PS50142"/>
    </source>
</evidence>
<evidence type="ECO:0000259" key="10">
    <source>
        <dbReference type="PROSITE" id="PS50137"/>
    </source>
</evidence>
<evidence type="ECO:0000256" key="5">
    <source>
        <dbReference type="ARBA" id="ARBA00022722"/>
    </source>
</evidence>
<keyword evidence="9" id="KW-0699">rRNA-binding</keyword>
<keyword evidence="9" id="KW-0479">Metal-binding</keyword>
<keyword evidence="4 9" id="KW-0507">mRNA processing</keyword>
<dbReference type="GO" id="GO:0046872">
    <property type="term" value="F:metal ion binding"/>
    <property type="evidence" value="ECO:0007669"/>
    <property type="project" value="UniProtKB-KW"/>
</dbReference>
<dbReference type="SMART" id="SM00358">
    <property type="entry name" value="DSRM"/>
    <property type="match status" value="1"/>
</dbReference>
<dbReference type="SUPFAM" id="SSF54768">
    <property type="entry name" value="dsRNA-binding domain-like"/>
    <property type="match status" value="1"/>
</dbReference>
<evidence type="ECO:0000256" key="2">
    <source>
        <dbReference type="ARBA" id="ARBA00010183"/>
    </source>
</evidence>
<evidence type="ECO:0000256" key="4">
    <source>
        <dbReference type="ARBA" id="ARBA00022664"/>
    </source>
</evidence>
<dbReference type="GO" id="GO:0005737">
    <property type="term" value="C:cytoplasm"/>
    <property type="evidence" value="ECO:0007669"/>
    <property type="project" value="UniProtKB-SubCell"/>
</dbReference>
<keyword evidence="8 9" id="KW-0694">RNA-binding</keyword>
<comment type="cofactor">
    <cofactor evidence="9">
        <name>Mg(2+)</name>
        <dbReference type="ChEBI" id="CHEBI:18420"/>
    </cofactor>
</comment>
<keyword evidence="6 9" id="KW-0255">Endonuclease</keyword>
<dbReference type="GO" id="GO:0006364">
    <property type="term" value="P:rRNA processing"/>
    <property type="evidence" value="ECO:0007669"/>
    <property type="project" value="UniProtKB-UniRule"/>
</dbReference>
<dbReference type="Gene3D" id="1.10.1520.10">
    <property type="entry name" value="Ribonuclease III domain"/>
    <property type="match status" value="1"/>
</dbReference>
<evidence type="ECO:0000256" key="6">
    <source>
        <dbReference type="ARBA" id="ARBA00022759"/>
    </source>
</evidence>
<dbReference type="GO" id="GO:0003725">
    <property type="term" value="F:double-stranded RNA binding"/>
    <property type="evidence" value="ECO:0007669"/>
    <property type="project" value="TreeGrafter"/>
</dbReference>
<gene>
    <name evidence="9" type="primary">rnc</name>
    <name evidence="12" type="ORF">AS25_09240</name>
</gene>
<dbReference type="GO" id="GO:0006397">
    <property type="term" value="P:mRNA processing"/>
    <property type="evidence" value="ECO:0007669"/>
    <property type="project" value="UniProtKB-UniRule"/>
</dbReference>
<dbReference type="PROSITE" id="PS00517">
    <property type="entry name" value="RNASE_3_1"/>
    <property type="match status" value="1"/>
</dbReference>
<dbReference type="FunFam" id="1.10.1520.10:FF:000001">
    <property type="entry name" value="Ribonuclease 3"/>
    <property type="match status" value="1"/>
</dbReference>
<keyword evidence="9" id="KW-0819">tRNA processing</keyword>
<dbReference type="PANTHER" id="PTHR11207">
    <property type="entry name" value="RIBONUCLEASE III"/>
    <property type="match status" value="1"/>
</dbReference>
<feature type="binding site" evidence="9">
    <location>
        <position position="119"/>
    </location>
    <ligand>
        <name>Mg(2+)</name>
        <dbReference type="ChEBI" id="CHEBI:18420"/>
    </ligand>
</feature>
<dbReference type="AlphaFoldDB" id="A0A0B0D7P6"/>
<sequence length="234" mass="25398">MTTLPDPGELLERLGVELDTETLRIALTHRSYAYEHPGEVHNERLEFLGDAVLQLAVTDEIFHRYPEWDEGSLAKLRASVVSARALAGVAKTLGLGPHIRLGKGEIRTHGAEKASILADTTEALIGAVYEACGPLPARDLVLRLIVPLLEDTRVLHEGRDWKTRVVELASQYELGTVRYEVEGTGPDHARRFAANAVVHGDVLGHGEGTSKKAAERAAAAAACEAIVERFATEN</sequence>
<organism evidence="12 13">
    <name type="scientific">Kocuria marina</name>
    <dbReference type="NCBI Taxonomy" id="223184"/>
    <lineage>
        <taxon>Bacteria</taxon>
        <taxon>Bacillati</taxon>
        <taxon>Actinomycetota</taxon>
        <taxon>Actinomycetes</taxon>
        <taxon>Micrococcales</taxon>
        <taxon>Micrococcaceae</taxon>
        <taxon>Kocuria</taxon>
    </lineage>
</organism>
<feature type="domain" description="RNase III" evidence="11">
    <location>
        <begin position="7"/>
        <end position="133"/>
    </location>
</feature>
<dbReference type="Gene3D" id="3.30.160.20">
    <property type="match status" value="1"/>
</dbReference>
<dbReference type="GO" id="GO:0008033">
    <property type="term" value="P:tRNA processing"/>
    <property type="evidence" value="ECO:0007669"/>
    <property type="project" value="UniProtKB-KW"/>
</dbReference>
<feature type="domain" description="DRBM" evidence="10">
    <location>
        <begin position="160"/>
        <end position="228"/>
    </location>
</feature>
<keyword evidence="5 9" id="KW-0540">Nuclease</keyword>
<dbReference type="EC" id="3.1.26.3" evidence="9"/>
<dbReference type="CDD" id="cd10845">
    <property type="entry name" value="DSRM_RNAse_III_family"/>
    <property type="match status" value="1"/>
</dbReference>
<dbReference type="GO" id="GO:0019843">
    <property type="term" value="F:rRNA binding"/>
    <property type="evidence" value="ECO:0007669"/>
    <property type="project" value="UniProtKB-KW"/>
</dbReference>
<dbReference type="InterPro" id="IPR000999">
    <property type="entry name" value="RNase_III_dom"/>
</dbReference>
<name>A0A0B0D7P6_9MICC</name>
<dbReference type="GO" id="GO:0004525">
    <property type="term" value="F:ribonuclease III activity"/>
    <property type="evidence" value="ECO:0007669"/>
    <property type="project" value="UniProtKB-UniRule"/>
</dbReference>
<feature type="active site" evidence="9">
    <location>
        <position position="50"/>
    </location>
</feature>
<dbReference type="eggNOG" id="COG0571">
    <property type="taxonomic scope" value="Bacteria"/>
</dbReference>
<dbReference type="NCBIfam" id="TIGR02191">
    <property type="entry name" value="RNaseIII"/>
    <property type="match status" value="1"/>
</dbReference>
<accession>A0A0B0D7P6</accession>
<dbReference type="HAMAP" id="MF_00104">
    <property type="entry name" value="RNase_III"/>
    <property type="match status" value="1"/>
</dbReference>
<comment type="subunit">
    <text evidence="9">Homodimer.</text>
</comment>
<dbReference type="InterPro" id="IPR011907">
    <property type="entry name" value="RNase_III"/>
</dbReference>
<comment type="catalytic activity">
    <reaction evidence="1 9">
        <text>Endonucleolytic cleavage to 5'-phosphomonoester.</text>
        <dbReference type="EC" id="3.1.26.3"/>
    </reaction>
</comment>
<dbReference type="RefSeq" id="WP_035964567.1">
    <property type="nucleotide sequence ID" value="NZ_JROM01000041.1"/>
</dbReference>
<dbReference type="PANTHER" id="PTHR11207:SF0">
    <property type="entry name" value="RIBONUCLEASE 3"/>
    <property type="match status" value="1"/>
</dbReference>
<dbReference type="SMART" id="SM00535">
    <property type="entry name" value="RIBOc"/>
    <property type="match status" value="1"/>
</dbReference>
<evidence type="ECO:0000256" key="9">
    <source>
        <dbReference type="HAMAP-Rule" id="MF_00104"/>
    </source>
</evidence>
<feature type="binding site" evidence="9">
    <location>
        <position position="46"/>
    </location>
    <ligand>
        <name>Mg(2+)</name>
        <dbReference type="ChEBI" id="CHEBI:18420"/>
    </ligand>
</feature>
<dbReference type="SUPFAM" id="SSF69065">
    <property type="entry name" value="RNase III domain-like"/>
    <property type="match status" value="1"/>
</dbReference>
<evidence type="ECO:0000256" key="3">
    <source>
        <dbReference type="ARBA" id="ARBA00022552"/>
    </source>
</evidence>
<protein>
    <recommendedName>
        <fullName evidence="9">Ribonuclease 3</fullName>
        <ecNumber evidence="9">3.1.26.3</ecNumber>
    </recommendedName>
    <alternativeName>
        <fullName evidence="9">Ribonuclease III</fullName>
        <shortName evidence="9">RNase III</shortName>
    </alternativeName>
</protein>
<reference evidence="12 13" key="1">
    <citation type="submission" date="2014-09" db="EMBL/GenBank/DDBJ databases">
        <title>High-quality draft genome sequence of Kocuria marina SO9-6, an actinobacterium isolated from a copper mine.</title>
        <authorList>
            <person name="Castro D.B."/>
            <person name="Pereira L.B."/>
            <person name="Silva M.V."/>
            <person name="Silva B.P."/>
            <person name="Zanardi B.R."/>
            <person name="Carlos C."/>
            <person name="Belgini D.R."/>
            <person name="Limache E.G."/>
            <person name="Lacerda G.V."/>
            <person name="Nery M.B."/>
            <person name="Gomes M.B."/>
            <person name="Souza S."/>
            <person name="Silva T.M."/>
            <person name="Rodrigues V.D."/>
            <person name="Paulino L.C."/>
            <person name="Vicentini R."/>
            <person name="Ferraz L.F."/>
            <person name="Ottoboni L.M."/>
        </authorList>
    </citation>
    <scope>NUCLEOTIDE SEQUENCE [LARGE SCALE GENOMIC DNA]</scope>
    <source>
        <strain evidence="12 13">SO9-6</strain>
    </source>
</reference>
<dbReference type="GO" id="GO:0010468">
    <property type="term" value="P:regulation of gene expression"/>
    <property type="evidence" value="ECO:0007669"/>
    <property type="project" value="TreeGrafter"/>
</dbReference>
<dbReference type="PROSITE" id="PS50137">
    <property type="entry name" value="DS_RBD"/>
    <property type="match status" value="1"/>
</dbReference>
<feature type="active site" evidence="9">
    <location>
        <position position="122"/>
    </location>
</feature>
<feature type="binding site" evidence="9">
    <location>
        <position position="122"/>
    </location>
    <ligand>
        <name>Mg(2+)</name>
        <dbReference type="ChEBI" id="CHEBI:18420"/>
    </ligand>
</feature>
<keyword evidence="7 9" id="KW-0378">Hydrolase</keyword>
<dbReference type="EMBL" id="JROM01000041">
    <property type="protein sequence ID" value="KHE73956.1"/>
    <property type="molecule type" value="Genomic_DNA"/>
</dbReference>
<evidence type="ECO:0000256" key="8">
    <source>
        <dbReference type="ARBA" id="ARBA00022884"/>
    </source>
</evidence>
<evidence type="ECO:0000313" key="12">
    <source>
        <dbReference type="EMBL" id="KHE73956.1"/>
    </source>
</evidence>
<evidence type="ECO:0000313" key="13">
    <source>
        <dbReference type="Proteomes" id="UP000030664"/>
    </source>
</evidence>
<evidence type="ECO:0000256" key="1">
    <source>
        <dbReference type="ARBA" id="ARBA00000109"/>
    </source>
</evidence>
<comment type="similarity">
    <text evidence="2">Belongs to the ribonuclease III family.</text>
</comment>
<comment type="caution">
    <text evidence="12">The sequence shown here is derived from an EMBL/GenBank/DDBJ whole genome shotgun (WGS) entry which is preliminary data.</text>
</comment>
<dbReference type="InterPro" id="IPR036389">
    <property type="entry name" value="RNase_III_sf"/>
</dbReference>
<dbReference type="STRING" id="223184.AS25_09240"/>
<dbReference type="CDD" id="cd00593">
    <property type="entry name" value="RIBOc"/>
    <property type="match status" value="1"/>
</dbReference>
<proteinExistence type="inferred from homology"/>
<dbReference type="Pfam" id="PF00035">
    <property type="entry name" value="dsrm"/>
    <property type="match status" value="1"/>
</dbReference>
<comment type="function">
    <text evidence="9">Digests double-stranded RNA. Involved in the processing of primary rRNA transcript to yield the immediate precursors to the large and small rRNAs (23S and 16S). Processes some mRNAs, and tRNAs when they are encoded in the rRNA operon. Processes pre-crRNA and tracrRNA of type II CRISPR loci if present in the organism.</text>
</comment>
<keyword evidence="3 9" id="KW-0698">rRNA processing</keyword>
<dbReference type="PROSITE" id="PS50142">
    <property type="entry name" value="RNASE_3_2"/>
    <property type="match status" value="1"/>
</dbReference>
<dbReference type="InterPro" id="IPR014720">
    <property type="entry name" value="dsRBD_dom"/>
</dbReference>